<dbReference type="GO" id="GO:0004523">
    <property type="term" value="F:RNA-DNA hybrid ribonuclease activity"/>
    <property type="evidence" value="ECO:0007669"/>
    <property type="project" value="UniProtKB-EC"/>
</dbReference>
<evidence type="ECO:0000256" key="3">
    <source>
        <dbReference type="ARBA" id="ARBA00022679"/>
    </source>
</evidence>
<dbReference type="RefSeq" id="XP_054825975.1">
    <property type="nucleotide sequence ID" value="XM_054970000.1"/>
</dbReference>
<dbReference type="PANTHER" id="PTHR33064:SF37">
    <property type="entry name" value="RIBONUCLEASE H"/>
    <property type="match status" value="1"/>
</dbReference>
<organism evidence="11 12">
    <name type="scientific">Eublepharis macularius</name>
    <name type="common">Leopard gecko</name>
    <name type="synonym">Cyrtodactylus macularius</name>
    <dbReference type="NCBI Taxonomy" id="481883"/>
    <lineage>
        <taxon>Eukaryota</taxon>
        <taxon>Metazoa</taxon>
        <taxon>Chordata</taxon>
        <taxon>Craniata</taxon>
        <taxon>Vertebrata</taxon>
        <taxon>Euteleostomi</taxon>
        <taxon>Lepidosauria</taxon>
        <taxon>Squamata</taxon>
        <taxon>Bifurcata</taxon>
        <taxon>Gekkota</taxon>
        <taxon>Eublepharidae</taxon>
        <taxon>Eublepharinae</taxon>
        <taxon>Eublepharis</taxon>
    </lineage>
</organism>
<dbReference type="SUPFAM" id="SSF56672">
    <property type="entry name" value="DNA/RNA polymerases"/>
    <property type="match status" value="1"/>
</dbReference>
<feature type="domain" description="Reverse transcriptase" evidence="9">
    <location>
        <begin position="69"/>
        <end position="260"/>
    </location>
</feature>
<dbReference type="AlphaFoldDB" id="A0AA97IUU4"/>
<evidence type="ECO:0000256" key="1">
    <source>
        <dbReference type="ARBA" id="ARBA00010879"/>
    </source>
</evidence>
<dbReference type="GO" id="GO:0016779">
    <property type="term" value="F:nucleotidyltransferase activity"/>
    <property type="evidence" value="ECO:0007669"/>
    <property type="project" value="UniProtKB-KW"/>
</dbReference>
<dbReference type="InterPro" id="IPR043502">
    <property type="entry name" value="DNA/RNA_pol_sf"/>
</dbReference>
<dbReference type="Gene3D" id="3.30.70.270">
    <property type="match status" value="2"/>
</dbReference>
<dbReference type="InterPro" id="IPR040643">
    <property type="entry name" value="MLVIN_C"/>
</dbReference>
<evidence type="ECO:0000256" key="2">
    <source>
        <dbReference type="ARBA" id="ARBA00012180"/>
    </source>
</evidence>
<dbReference type="PANTHER" id="PTHR33064">
    <property type="entry name" value="POL PROTEIN"/>
    <property type="match status" value="1"/>
</dbReference>
<feature type="region of interest" description="Disordered" evidence="8">
    <location>
        <begin position="626"/>
        <end position="645"/>
    </location>
</feature>
<keyword evidence="3" id="KW-0808">Transferase</keyword>
<dbReference type="Gene3D" id="3.10.20.370">
    <property type="match status" value="1"/>
</dbReference>
<dbReference type="Gene3D" id="3.10.10.10">
    <property type="entry name" value="HIV Type 1 Reverse Transcriptase, subunit A, domain 1"/>
    <property type="match status" value="1"/>
</dbReference>
<dbReference type="InterPro" id="IPR051320">
    <property type="entry name" value="Viral_Replic_Matur_Polypro"/>
</dbReference>
<dbReference type="InterPro" id="IPR000477">
    <property type="entry name" value="RT_dom"/>
</dbReference>
<evidence type="ECO:0000259" key="10">
    <source>
        <dbReference type="PROSITE" id="PS50879"/>
    </source>
</evidence>
<evidence type="ECO:0000256" key="5">
    <source>
        <dbReference type="ARBA" id="ARBA00022722"/>
    </source>
</evidence>
<feature type="region of interest" description="Disordered" evidence="8">
    <location>
        <begin position="765"/>
        <end position="826"/>
    </location>
</feature>
<name>A0AA97IUU4_EUBMA</name>
<dbReference type="CDD" id="cd09273">
    <property type="entry name" value="RNase_HI_RT_Bel"/>
    <property type="match status" value="1"/>
</dbReference>
<evidence type="ECO:0000256" key="4">
    <source>
        <dbReference type="ARBA" id="ARBA00022695"/>
    </source>
</evidence>
<dbReference type="SUPFAM" id="SSF53098">
    <property type="entry name" value="Ribonuclease H-like"/>
    <property type="match status" value="1"/>
</dbReference>
<dbReference type="InterPro" id="IPR041577">
    <property type="entry name" value="RT_RNaseH_2"/>
</dbReference>
<keyword evidence="11" id="KW-1185">Reference proteome</keyword>
<dbReference type="Gene3D" id="3.30.420.10">
    <property type="entry name" value="Ribonuclease H-like superfamily/Ribonuclease H"/>
    <property type="match status" value="1"/>
</dbReference>
<dbReference type="InterPro" id="IPR002156">
    <property type="entry name" value="RNaseH_domain"/>
</dbReference>
<dbReference type="Pfam" id="PF00078">
    <property type="entry name" value="RVT_1"/>
    <property type="match status" value="1"/>
</dbReference>
<evidence type="ECO:0000256" key="7">
    <source>
        <dbReference type="ARBA" id="ARBA00022801"/>
    </source>
</evidence>
<dbReference type="GO" id="GO:0003676">
    <property type="term" value="F:nucleic acid binding"/>
    <property type="evidence" value="ECO:0007669"/>
    <property type="project" value="InterPro"/>
</dbReference>
<dbReference type="KEGG" id="emc:129323462"/>
<proteinExistence type="inferred from homology"/>
<dbReference type="Gene3D" id="2.30.30.850">
    <property type="match status" value="1"/>
</dbReference>
<dbReference type="Pfam" id="PF18697">
    <property type="entry name" value="MLVIN_C"/>
    <property type="match status" value="1"/>
</dbReference>
<dbReference type="InterPro" id="IPR012337">
    <property type="entry name" value="RNaseH-like_sf"/>
</dbReference>
<evidence type="ECO:0000256" key="6">
    <source>
        <dbReference type="ARBA" id="ARBA00022759"/>
    </source>
</evidence>
<keyword evidence="4" id="KW-0548">Nucleotidyltransferase</keyword>
<dbReference type="PROSITE" id="PS50878">
    <property type="entry name" value="RT_POL"/>
    <property type="match status" value="1"/>
</dbReference>
<evidence type="ECO:0000313" key="12">
    <source>
        <dbReference type="RefSeq" id="XP_054825975.1"/>
    </source>
</evidence>
<dbReference type="Proteomes" id="UP001190640">
    <property type="component" value="Chromosome 2"/>
</dbReference>
<feature type="compositionally biased region" description="Basic and acidic residues" evidence="8">
    <location>
        <begin position="631"/>
        <end position="645"/>
    </location>
</feature>
<feature type="domain" description="RNase H type-1" evidence="10">
    <location>
        <begin position="504"/>
        <end position="650"/>
    </location>
</feature>
<evidence type="ECO:0000259" key="9">
    <source>
        <dbReference type="PROSITE" id="PS50878"/>
    </source>
</evidence>
<dbReference type="Pfam" id="PF17919">
    <property type="entry name" value="RT_RNaseH_2"/>
    <property type="match status" value="1"/>
</dbReference>
<dbReference type="Pfam" id="PF00075">
    <property type="entry name" value="RNase_H"/>
    <property type="match status" value="1"/>
</dbReference>
<dbReference type="InterPro" id="IPR043128">
    <property type="entry name" value="Rev_trsase/Diguanyl_cyclase"/>
</dbReference>
<protein>
    <recommendedName>
        <fullName evidence="2">ribonuclease H</fullName>
        <ecNumber evidence="2">3.1.26.4</ecNumber>
    </recommendedName>
</protein>
<evidence type="ECO:0000313" key="11">
    <source>
        <dbReference type="Proteomes" id="UP001190640"/>
    </source>
</evidence>
<evidence type="ECO:0000256" key="8">
    <source>
        <dbReference type="SAM" id="MobiDB-lite"/>
    </source>
</evidence>
<dbReference type="InterPro" id="IPR036397">
    <property type="entry name" value="RNaseH_sf"/>
</dbReference>
<gene>
    <name evidence="12" type="primary">LOC129323462</name>
</gene>
<dbReference type="GO" id="GO:0006259">
    <property type="term" value="P:DNA metabolic process"/>
    <property type="evidence" value="ECO:0007669"/>
    <property type="project" value="UniProtKB-ARBA"/>
</dbReference>
<keyword evidence="7" id="KW-0378">Hydrolase</keyword>
<accession>A0AA97IUU4</accession>
<dbReference type="GeneID" id="129323462"/>
<dbReference type="EC" id="3.1.26.4" evidence="2"/>
<reference evidence="12" key="1">
    <citation type="submission" date="2025-08" db="UniProtKB">
        <authorList>
            <consortium name="RefSeq"/>
        </authorList>
    </citation>
    <scope>IDENTIFICATION</scope>
    <source>
        <tissue evidence="12">Blood</tissue>
    </source>
</reference>
<dbReference type="PROSITE" id="PS50879">
    <property type="entry name" value="RNASE_H_1"/>
    <property type="match status" value="1"/>
</dbReference>
<keyword evidence="5" id="KW-0540">Nuclease</keyword>
<sequence length="843" mass="93045">MPQSNASIEDSIIEVNPQVWAAPGNPAKAKGIPLIEIKLKSGKGPVQVKQYPLSQEGCKGLKPIIQDLINEGKLEPCASPFNTPILAIPKGPEKKKWRLVQDLRAVNSIVESRFPIVPNPHTLLVRINPSHSWYSVVDLKDAYFSLELHENSRDLFAFEWEDPDTHVKHQLRWTVLPQGFVDSPVIFGTTLEKALLDWPVPEGVQLLQFVDDLLLSGSSKQALQAATVSLLNFLGEKGYRVSKEKAQLCKEEVSYLGHRLHQGTKRLAPERCEAICRLPLPKTKKQLRAALGMTGYCRSWILDYGILTQSLIKKTAASEPEQLVWNSEEEATWKKLKQALMSAPALGLSDLSKPFELFVYEKQGCMTGVLTQKWGPTMRPVAYLSRQLDPVARGWPACLREVAAVSMALKDCLKMTLGGTVRVHAPHAVPEILQQRGAKWLTNSHLIKYEAQMIENDGITIQACNRLNPATLLPYTDEKLIHDCLENIDEATMARIDLKDQPLENAENEFFVDGSSFMEEGKRYTGYSVVTEHETVKAGPLPASWSAQAAELHALARALLLSKATSVNVYTDSKYAFGVVHAFGALWKERGFLTANGTPVQNQERCEALLSAIQEPKQVAVIHIRGHQKGGSKEARGNRRADEAAKKGAKGAVSTLCPLVPAFQLPPQPKYSVEERHLAEKEGGIEQSDGWICGPDGRPSAAAVQPLPLEFPVYSFQPGEWVLIKSCKDEPLTPKWKGPYQVLLIADAAVKTTGSYKWIHHTRVKKTTPPVENEEADDGGSAKGLAAQTGAENKEADDGGTANGLAAQKGEEDEEQTRITARQPSKEWEVIAGEGLKLLFRKN</sequence>
<comment type="similarity">
    <text evidence="1">Belongs to the beta type-B retroviral polymerase family. HERV class-II K(HML-2) pol subfamily.</text>
</comment>
<keyword evidence="6" id="KW-0255">Endonuclease</keyword>